<dbReference type="EMBL" id="JBHUKR010000022">
    <property type="protein sequence ID" value="MFD2421683.1"/>
    <property type="molecule type" value="Genomic_DNA"/>
</dbReference>
<proteinExistence type="predicted"/>
<accession>A0ABW5G2Y3</accession>
<evidence type="ECO:0000313" key="2">
    <source>
        <dbReference type="Proteomes" id="UP001597417"/>
    </source>
</evidence>
<organism evidence="1 2">
    <name type="scientific">Amycolatopsis pigmentata</name>
    <dbReference type="NCBI Taxonomy" id="450801"/>
    <lineage>
        <taxon>Bacteria</taxon>
        <taxon>Bacillati</taxon>
        <taxon>Actinomycetota</taxon>
        <taxon>Actinomycetes</taxon>
        <taxon>Pseudonocardiales</taxon>
        <taxon>Pseudonocardiaceae</taxon>
        <taxon>Amycolatopsis</taxon>
    </lineage>
</organism>
<name>A0ABW5G2Y3_9PSEU</name>
<protein>
    <recommendedName>
        <fullName evidence="3">Holin</fullName>
    </recommendedName>
</protein>
<evidence type="ECO:0000313" key="1">
    <source>
        <dbReference type="EMBL" id="MFD2421683.1"/>
    </source>
</evidence>
<reference evidence="2" key="1">
    <citation type="journal article" date="2019" name="Int. J. Syst. Evol. Microbiol.">
        <title>The Global Catalogue of Microorganisms (GCM) 10K type strain sequencing project: providing services to taxonomists for standard genome sequencing and annotation.</title>
        <authorList>
            <consortium name="The Broad Institute Genomics Platform"/>
            <consortium name="The Broad Institute Genome Sequencing Center for Infectious Disease"/>
            <person name="Wu L."/>
            <person name="Ma J."/>
        </authorList>
    </citation>
    <scope>NUCLEOTIDE SEQUENCE [LARGE SCALE GENOMIC DNA]</scope>
    <source>
        <strain evidence="2">CGMCC 4.7645</strain>
    </source>
</reference>
<dbReference type="Proteomes" id="UP001597417">
    <property type="component" value="Unassembled WGS sequence"/>
</dbReference>
<keyword evidence="2" id="KW-1185">Reference proteome</keyword>
<comment type="caution">
    <text evidence="1">The sequence shown here is derived from an EMBL/GenBank/DDBJ whole genome shotgun (WGS) entry which is preliminary data.</text>
</comment>
<gene>
    <name evidence="1" type="ORF">ACFSXZ_35660</name>
</gene>
<dbReference type="RefSeq" id="WP_378270400.1">
    <property type="nucleotide sequence ID" value="NZ_JBHUKR010000022.1"/>
</dbReference>
<sequence length="93" mass="9880">MSFDWKKEVKTLEVELADRVETKVKAASTTAAITGLGLSLLGAYVFKGGVPEWVQAGIDTVVTGGLTWVAGWLARHTPRVTDVPPPPVVPPTP</sequence>
<evidence type="ECO:0008006" key="3">
    <source>
        <dbReference type="Google" id="ProtNLM"/>
    </source>
</evidence>